<evidence type="ECO:0000256" key="7">
    <source>
        <dbReference type="ARBA" id="ARBA00022989"/>
    </source>
</evidence>
<evidence type="ECO:0000256" key="3">
    <source>
        <dbReference type="ARBA" id="ARBA00022475"/>
    </source>
</evidence>
<proteinExistence type="inferred from homology"/>
<dbReference type="Proteomes" id="UP000783588">
    <property type="component" value="Unassembled WGS sequence"/>
</dbReference>
<comment type="subcellular location">
    <subcellularLocation>
        <location evidence="13">Cell membrane</location>
        <topology evidence="13">Single-pass membrane protein</topology>
    </subcellularLocation>
    <subcellularLocation>
        <location evidence="12">Endomembrane system</location>
        <topology evidence="12">Single-pass membrane protein</topology>
    </subcellularLocation>
</comment>
<dbReference type="EMBL" id="JAHLQI010000002">
    <property type="protein sequence ID" value="MBU5490167.1"/>
    <property type="molecule type" value="Genomic_DNA"/>
</dbReference>
<evidence type="ECO:0000256" key="9">
    <source>
        <dbReference type="ARBA" id="ARBA00023136"/>
    </source>
</evidence>
<keyword evidence="2 13" id="KW-0813">Transport</keyword>
<gene>
    <name evidence="13 16" type="primary">atpF</name>
    <name evidence="16" type="ORF">KQI75_05955</name>
</gene>
<evidence type="ECO:0000256" key="1">
    <source>
        <dbReference type="ARBA" id="ARBA00005513"/>
    </source>
</evidence>
<evidence type="ECO:0000256" key="10">
    <source>
        <dbReference type="ARBA" id="ARBA00023310"/>
    </source>
</evidence>
<keyword evidence="7 13" id="KW-1133">Transmembrane helix</keyword>
<evidence type="ECO:0000256" key="12">
    <source>
        <dbReference type="ARBA" id="ARBA00037847"/>
    </source>
</evidence>
<comment type="function">
    <text evidence="11 13">F(1)F(0) ATP synthase produces ATP from ADP in the presence of a proton or sodium gradient. F-type ATPases consist of two structural domains, F(1) containing the extramembraneous catalytic core and F(0) containing the membrane proton channel, linked together by a central stalk and a peripheral stalk. During catalysis, ATP synthesis in the catalytic domain of F(1) is coupled via a rotary mechanism of the central stalk subunits to proton translocation.</text>
</comment>
<accession>A0ABS6ERH6</accession>
<keyword evidence="9 13" id="KW-0472">Membrane</keyword>
<dbReference type="PANTHER" id="PTHR33445:SF1">
    <property type="entry name" value="ATP SYNTHASE SUBUNIT B"/>
    <property type="match status" value="1"/>
</dbReference>
<evidence type="ECO:0000313" key="17">
    <source>
        <dbReference type="Proteomes" id="UP000783588"/>
    </source>
</evidence>
<dbReference type="PANTHER" id="PTHR33445">
    <property type="entry name" value="ATP SYNTHASE SUBUNIT B', CHLOROPLASTIC"/>
    <property type="match status" value="1"/>
</dbReference>
<dbReference type="CDD" id="cd06503">
    <property type="entry name" value="ATP-synt_Fo_b"/>
    <property type="match status" value="1"/>
</dbReference>
<keyword evidence="5 13" id="KW-0812">Transmembrane</keyword>
<keyword evidence="15" id="KW-0175">Coiled coil</keyword>
<evidence type="ECO:0000256" key="14">
    <source>
        <dbReference type="RuleBase" id="RU003848"/>
    </source>
</evidence>
<comment type="caution">
    <text evidence="16">The sequence shown here is derived from an EMBL/GenBank/DDBJ whole genome shotgun (WGS) entry which is preliminary data.</text>
</comment>
<protein>
    <recommendedName>
        <fullName evidence="13">ATP synthase subunit b</fullName>
    </recommendedName>
    <alternativeName>
        <fullName evidence="13">ATP synthase F(0) sector subunit b</fullName>
    </alternativeName>
    <alternativeName>
        <fullName evidence="13">ATPase subunit I</fullName>
    </alternativeName>
    <alternativeName>
        <fullName evidence="13">F-type ATPase subunit b</fullName>
        <shortName evidence="13">F-ATPase subunit b</shortName>
    </alternativeName>
</protein>
<comment type="subunit">
    <text evidence="13">F-type ATPases have 2 components, F(1) - the catalytic core - and F(0) - the membrane proton channel. F(1) has five subunits: alpha(3), beta(3), gamma(1), delta(1), epsilon(1). F(0) has three main subunits: a(1), b(2) and c(10-14). The alpha and beta chains form an alternating ring which encloses part of the gamma chain. F(1) is attached to F(0) by a central stalk formed by the gamma and epsilon chains, while a peripheral stalk is formed by the delta and b chains.</text>
</comment>
<evidence type="ECO:0000256" key="2">
    <source>
        <dbReference type="ARBA" id="ARBA00022448"/>
    </source>
</evidence>
<keyword evidence="6 13" id="KW-0375">Hydrogen ion transport</keyword>
<name>A0ABS6ERH6_9FIRM</name>
<comment type="similarity">
    <text evidence="1 13 14">Belongs to the ATPase B chain family.</text>
</comment>
<reference evidence="16 17" key="1">
    <citation type="submission" date="2021-06" db="EMBL/GenBank/DDBJ databases">
        <authorList>
            <person name="Sun Q."/>
            <person name="Li D."/>
        </authorList>
    </citation>
    <scope>NUCLEOTIDE SEQUENCE [LARGE SCALE GENOMIC DNA]</scope>
    <source>
        <strain evidence="16 17">MSJd-7</strain>
    </source>
</reference>
<dbReference type="NCBIfam" id="TIGR01144">
    <property type="entry name" value="ATP_synt_b"/>
    <property type="match status" value="1"/>
</dbReference>
<dbReference type="InterPro" id="IPR002146">
    <property type="entry name" value="ATP_synth_b/b'su_bac/chlpt"/>
</dbReference>
<evidence type="ECO:0000256" key="8">
    <source>
        <dbReference type="ARBA" id="ARBA00023065"/>
    </source>
</evidence>
<keyword evidence="17" id="KW-1185">Reference proteome</keyword>
<dbReference type="InterPro" id="IPR005864">
    <property type="entry name" value="ATP_synth_F0_bsu_bac"/>
</dbReference>
<organism evidence="16 17">
    <name type="scientific">Butyricicoccus intestinisimiae</name>
    <dbReference type="NCBI Taxonomy" id="2841509"/>
    <lineage>
        <taxon>Bacteria</taxon>
        <taxon>Bacillati</taxon>
        <taxon>Bacillota</taxon>
        <taxon>Clostridia</taxon>
        <taxon>Eubacteriales</taxon>
        <taxon>Butyricicoccaceae</taxon>
        <taxon>Butyricicoccus</taxon>
    </lineage>
</organism>
<feature type="coiled-coil region" evidence="15">
    <location>
        <begin position="49"/>
        <end position="131"/>
    </location>
</feature>
<dbReference type="Pfam" id="PF00430">
    <property type="entry name" value="ATP-synt_B"/>
    <property type="match status" value="1"/>
</dbReference>
<evidence type="ECO:0000256" key="11">
    <source>
        <dbReference type="ARBA" id="ARBA00025198"/>
    </source>
</evidence>
<dbReference type="HAMAP" id="MF_01398">
    <property type="entry name" value="ATP_synth_b_bprime"/>
    <property type="match status" value="1"/>
</dbReference>
<sequence>MNLGTLDLVSIVPWEIITQLINLLLLFLLLKHFLFKPVQNILNARQAEIDKSYADAETAQTRAEELRDEYEKRISDAKAEAADIAKAASRKAQAHYDEVVGTAKADAARLREKAEAQIEQEKKKAMNELKDEISGIAVDIASKVVEREIDEKDHEELISEFIKGVGEAS</sequence>
<dbReference type="InterPro" id="IPR050059">
    <property type="entry name" value="ATP_synthase_B_chain"/>
</dbReference>
<evidence type="ECO:0000256" key="6">
    <source>
        <dbReference type="ARBA" id="ARBA00022781"/>
    </source>
</evidence>
<evidence type="ECO:0000256" key="13">
    <source>
        <dbReference type="HAMAP-Rule" id="MF_01398"/>
    </source>
</evidence>
<keyword evidence="4 13" id="KW-0138">CF(0)</keyword>
<keyword evidence="8 13" id="KW-0406">Ion transport</keyword>
<feature type="transmembrane region" description="Helical" evidence="13">
    <location>
        <begin position="12"/>
        <end position="30"/>
    </location>
</feature>
<evidence type="ECO:0000313" key="16">
    <source>
        <dbReference type="EMBL" id="MBU5490167.1"/>
    </source>
</evidence>
<keyword evidence="3 13" id="KW-1003">Cell membrane</keyword>
<evidence type="ECO:0000256" key="5">
    <source>
        <dbReference type="ARBA" id="ARBA00022692"/>
    </source>
</evidence>
<evidence type="ECO:0000256" key="15">
    <source>
        <dbReference type="SAM" id="Coils"/>
    </source>
</evidence>
<keyword evidence="10 13" id="KW-0066">ATP synthesis</keyword>
<comment type="function">
    <text evidence="13">Component of the F(0) channel, it forms part of the peripheral stalk, linking F(1) to F(0).</text>
</comment>
<evidence type="ECO:0000256" key="4">
    <source>
        <dbReference type="ARBA" id="ARBA00022547"/>
    </source>
</evidence>